<evidence type="ECO:0000313" key="2">
    <source>
        <dbReference type="Proteomes" id="UP001239111"/>
    </source>
</evidence>
<evidence type="ECO:0000313" key="1">
    <source>
        <dbReference type="EMBL" id="KAJ8679246.1"/>
    </source>
</evidence>
<organism evidence="1 2">
    <name type="scientific">Eretmocerus hayati</name>
    <dbReference type="NCBI Taxonomy" id="131215"/>
    <lineage>
        <taxon>Eukaryota</taxon>
        <taxon>Metazoa</taxon>
        <taxon>Ecdysozoa</taxon>
        <taxon>Arthropoda</taxon>
        <taxon>Hexapoda</taxon>
        <taxon>Insecta</taxon>
        <taxon>Pterygota</taxon>
        <taxon>Neoptera</taxon>
        <taxon>Endopterygota</taxon>
        <taxon>Hymenoptera</taxon>
        <taxon>Apocrita</taxon>
        <taxon>Proctotrupomorpha</taxon>
        <taxon>Chalcidoidea</taxon>
        <taxon>Aphelinidae</taxon>
        <taxon>Aphelininae</taxon>
        <taxon>Eretmocerus</taxon>
    </lineage>
</organism>
<accession>A0ACC2P8D1</accession>
<name>A0ACC2P8D1_9HYME</name>
<gene>
    <name evidence="1" type="ORF">QAD02_015033</name>
</gene>
<reference evidence="1" key="1">
    <citation type="submission" date="2023-04" db="EMBL/GenBank/DDBJ databases">
        <title>A chromosome-level genome assembly of the parasitoid wasp Eretmocerus hayati.</title>
        <authorList>
            <person name="Zhong Y."/>
            <person name="Liu S."/>
            <person name="Liu Y."/>
        </authorList>
    </citation>
    <scope>NUCLEOTIDE SEQUENCE</scope>
    <source>
        <strain evidence="1">ZJU_SS_LIU_2023</strain>
    </source>
</reference>
<dbReference type="EMBL" id="CM056742">
    <property type="protein sequence ID" value="KAJ8679246.1"/>
    <property type="molecule type" value="Genomic_DNA"/>
</dbReference>
<sequence length="127" mass="15006">MYTVPRPFKERRSFDYRVAEVKKIRKEHPEKIPIIVERYYAEKHLPHLNQTKYLVPDHLTVAELIRIIRQRLQLNPTQAFFMLVNQKSMASGSATMGQVYQNEKDEDGFLYIVFASQETFGSQLMNL</sequence>
<proteinExistence type="predicted"/>
<dbReference type="Proteomes" id="UP001239111">
    <property type="component" value="Chromosome 2"/>
</dbReference>
<keyword evidence="2" id="KW-1185">Reference proteome</keyword>
<protein>
    <submittedName>
        <fullName evidence="1">Uncharacterized protein</fullName>
    </submittedName>
</protein>
<comment type="caution">
    <text evidence="1">The sequence shown here is derived from an EMBL/GenBank/DDBJ whole genome shotgun (WGS) entry which is preliminary data.</text>
</comment>